<feature type="region of interest" description="Disordered" evidence="1">
    <location>
        <begin position="841"/>
        <end position="918"/>
    </location>
</feature>
<feature type="compositionally biased region" description="Polar residues" evidence="1">
    <location>
        <begin position="863"/>
        <end position="873"/>
    </location>
</feature>
<dbReference type="PANTHER" id="PTHR13371:SF0">
    <property type="entry name" value="CENTROSOMAL PROTEIN OF 104 KDA"/>
    <property type="match status" value="1"/>
</dbReference>
<feature type="compositionally biased region" description="Low complexity" evidence="1">
    <location>
        <begin position="362"/>
        <end position="374"/>
    </location>
</feature>
<evidence type="ECO:0000259" key="2">
    <source>
        <dbReference type="SMART" id="SM01349"/>
    </source>
</evidence>
<dbReference type="Pfam" id="PF21039">
    <property type="entry name" value="CEP104_ZnF"/>
    <property type="match status" value="1"/>
</dbReference>
<dbReference type="Gene3D" id="1.25.10.10">
    <property type="entry name" value="Leucine-rich Repeat Variant"/>
    <property type="match status" value="1"/>
</dbReference>
<dbReference type="InterPro" id="IPR011989">
    <property type="entry name" value="ARM-like"/>
</dbReference>
<evidence type="ECO:0000313" key="4">
    <source>
        <dbReference type="RefSeq" id="XP_022252053.1"/>
    </source>
</evidence>
<keyword evidence="3" id="KW-1185">Reference proteome</keyword>
<feature type="compositionally biased region" description="Basic residues" evidence="1">
    <location>
        <begin position="668"/>
        <end position="677"/>
    </location>
</feature>
<organism evidence="3 4">
    <name type="scientific">Limulus polyphemus</name>
    <name type="common">Atlantic horseshoe crab</name>
    <dbReference type="NCBI Taxonomy" id="6850"/>
    <lineage>
        <taxon>Eukaryota</taxon>
        <taxon>Metazoa</taxon>
        <taxon>Ecdysozoa</taxon>
        <taxon>Arthropoda</taxon>
        <taxon>Chelicerata</taxon>
        <taxon>Merostomata</taxon>
        <taxon>Xiphosura</taxon>
        <taxon>Limulidae</taxon>
        <taxon>Limulus</taxon>
    </lineage>
</organism>
<dbReference type="Pfam" id="PF21038">
    <property type="entry name" value="CEP104_N"/>
    <property type="match status" value="1"/>
</dbReference>
<feature type="region of interest" description="Disordered" evidence="1">
    <location>
        <begin position="301"/>
        <end position="376"/>
    </location>
</feature>
<evidence type="ECO:0000256" key="1">
    <source>
        <dbReference type="SAM" id="MobiDB-lite"/>
    </source>
</evidence>
<dbReference type="RefSeq" id="XP_022252053.1">
    <property type="nucleotide sequence ID" value="XM_022396345.1"/>
</dbReference>
<dbReference type="Pfam" id="PF21040">
    <property type="entry name" value="CEP104-like_TOG"/>
    <property type="match status" value="1"/>
</dbReference>
<sequence length="918" mass="104285">MPHKVDFRVVQVSGEDENYLAAELNEHDPTTKGWQSKRYPHYPQELVLKLETKTKIYKLQILSHQYLIASKIDLLFGTLPKGEEDVPDEPKIRSERKPKVPRNVKWANVGQMSLSENVETDYKARELKSALLDSAALYIKLVFHQNHVNRFNTYSQIGVIAINIIGEEMIAKESESPNIFKDKENVIKNDVISPLDDLSVSLYVEGEVVTLLRKLEVKKQKAISEERFVYAKKLKNAMKELKEVGEKLGKFTIEKQMAVEVEDFDKARAKKKEIDEYRLQAYERLGLPDLLEMDGYNPNLDMSRGELKLPKLETVKTPPAPKPKPPTPPPEPSDHHRKSPPNSFSAYEDRIIPALKSQKTRSSPPESYSSSVPEFPDEDLEELKYGKMSEKDKHDAALPIEIFGLPVVERAYSKVFSNRETALKEIQKFHQKYKPKGKFNTSTDVLKATTYILERTLKDKVLSVFILALELLKIVFTQFLPSNRVPKNEISAAINRTLPLVITRTGDTMADYKDVKSLQSVPTHTLQPFPGTINARLAQSRCELVEALIRKYSISDRQGLTVGNVMLFSVKALAHPAGSVREVAERIIIGLYKSVGKVVKQHLPRDTEKTRKNIMFRRIFKEFDKIDSQGGRQSTDREEGIRTLKSRLNMIGGFGGGPSRASSLQTSPKRRSQRRRSSSLDMGRASFMSGHNSRSVSRANQSLLHLRSDSWDEDDIVELDLEKICMFCEEKKDSFNPEGLDLHYYKDCPMLMLCQNCKQVVEIAGYTEHLLVECDSQDQYKQCLRCKEAIPLKGYQAHTRLKKCIAAKPEKVANRCPLCHQNISPGEAGWQAHLMKEDGCTFNPRRKGNTSMKRASKSRKNTQDASNHSSLSQLAEEPRESQTPPSRSTVTPSDQVKNSQQSLKAGIPSQRILKKQLH</sequence>
<feature type="compositionally biased region" description="Basic residues" evidence="1">
    <location>
        <begin position="844"/>
        <end position="860"/>
    </location>
</feature>
<dbReference type="PANTHER" id="PTHR13371">
    <property type="entry name" value="GLYCINE-, GLUTAMATE-, THIENYLCYCLOHEXYLPIPERIDINE-BINDING PROTEIN"/>
    <property type="match status" value="1"/>
</dbReference>
<gene>
    <name evidence="4" type="primary">LOC106468043</name>
</gene>
<feature type="region of interest" description="Disordered" evidence="1">
    <location>
        <begin position="652"/>
        <end position="694"/>
    </location>
</feature>
<dbReference type="InterPro" id="IPR052607">
    <property type="entry name" value="CEP104-like"/>
</dbReference>
<dbReference type="InterPro" id="IPR048739">
    <property type="entry name" value="CEP104_N"/>
</dbReference>
<dbReference type="InterPro" id="IPR034085">
    <property type="entry name" value="TOG"/>
</dbReference>
<reference evidence="4" key="1">
    <citation type="submission" date="2025-08" db="UniProtKB">
        <authorList>
            <consortium name="RefSeq"/>
        </authorList>
    </citation>
    <scope>IDENTIFICATION</scope>
    <source>
        <tissue evidence="4">Muscle</tissue>
    </source>
</reference>
<proteinExistence type="predicted"/>
<protein>
    <submittedName>
        <fullName evidence="4">Centrosomal protein of 104 kDa-like</fullName>
    </submittedName>
</protein>
<dbReference type="GeneID" id="106468043"/>
<feature type="domain" description="TOG" evidence="2">
    <location>
        <begin position="395"/>
        <end position="636"/>
    </location>
</feature>
<dbReference type="Proteomes" id="UP000694941">
    <property type="component" value="Unplaced"/>
</dbReference>
<accession>A0ABM1T847</accession>
<feature type="compositionally biased region" description="Pro residues" evidence="1">
    <location>
        <begin position="318"/>
        <end position="331"/>
    </location>
</feature>
<feature type="compositionally biased region" description="Polar residues" evidence="1">
    <location>
        <begin position="881"/>
        <end position="903"/>
    </location>
</feature>
<dbReference type="InterPro" id="IPR048738">
    <property type="entry name" value="CEP104_Znf"/>
</dbReference>
<dbReference type="InterPro" id="IPR008979">
    <property type="entry name" value="Galactose-bd-like_sf"/>
</dbReference>
<dbReference type="SUPFAM" id="SSF49785">
    <property type="entry name" value="Galactose-binding domain-like"/>
    <property type="match status" value="1"/>
</dbReference>
<name>A0ABM1T847_LIMPO</name>
<evidence type="ECO:0000313" key="3">
    <source>
        <dbReference type="Proteomes" id="UP000694941"/>
    </source>
</evidence>
<dbReference type="SMART" id="SM01349">
    <property type="entry name" value="TOG"/>
    <property type="match status" value="1"/>
</dbReference>
<feature type="compositionally biased region" description="Basic and acidic residues" evidence="1">
    <location>
        <begin position="303"/>
        <end position="314"/>
    </location>
</feature>